<protein>
    <submittedName>
        <fullName evidence="2">SAM-dependent methyltransferase</fullName>
    </submittedName>
</protein>
<proteinExistence type="predicted"/>
<name>A0A2W4VNA1_9CYAN</name>
<accession>A0A2W4VNA1</accession>
<keyword evidence="2" id="KW-0489">Methyltransferase</keyword>
<evidence type="ECO:0000259" key="1">
    <source>
        <dbReference type="Pfam" id="PF08241"/>
    </source>
</evidence>
<reference evidence="3" key="1">
    <citation type="submission" date="2018-04" db="EMBL/GenBank/DDBJ databases">
        <authorList>
            <person name="Cornet L."/>
        </authorList>
    </citation>
    <scope>NUCLEOTIDE SEQUENCE [LARGE SCALE GENOMIC DNA]</scope>
</reference>
<gene>
    <name evidence="2" type="ORF">DCF17_22040</name>
</gene>
<dbReference type="InterPro" id="IPR029063">
    <property type="entry name" value="SAM-dependent_MTases_sf"/>
</dbReference>
<dbReference type="GO" id="GO:0032259">
    <property type="term" value="P:methylation"/>
    <property type="evidence" value="ECO:0007669"/>
    <property type="project" value="UniProtKB-KW"/>
</dbReference>
<evidence type="ECO:0000313" key="2">
    <source>
        <dbReference type="EMBL" id="PZO33390.1"/>
    </source>
</evidence>
<dbReference type="GO" id="GO:0008757">
    <property type="term" value="F:S-adenosylmethionine-dependent methyltransferase activity"/>
    <property type="evidence" value="ECO:0007669"/>
    <property type="project" value="InterPro"/>
</dbReference>
<sequence length="238" mass="26889">MSKEKISRLPGVDPSPWGAQLQAVARRYDQEFGGKAFDLPPEVEEMAVFQDWIAGTLTPRISTPFWEAVKPRKRDRCLDIGCGISFLIYPWRDWEALFHGHDVSAVACAALTARGPQLNSKLFKGVTQAPAHRLEYEPQSFDLVIATGVSCYYPADYWATVIQQVKKVLKPGGWFLFDALNPDAELAESWAILETYLGAEVYLEDLARWPALVKAEGGRVVSTKDYELFRLFKVKWDT</sequence>
<dbReference type="EMBL" id="QBMN01000258">
    <property type="protein sequence ID" value="PZO33390.1"/>
    <property type="molecule type" value="Genomic_DNA"/>
</dbReference>
<dbReference type="InterPro" id="IPR013216">
    <property type="entry name" value="Methyltransf_11"/>
</dbReference>
<dbReference type="AlphaFoldDB" id="A0A2W4VNA1"/>
<dbReference type="CDD" id="cd02440">
    <property type="entry name" value="AdoMet_MTases"/>
    <property type="match status" value="1"/>
</dbReference>
<organism evidence="2 3">
    <name type="scientific">Shackletoniella antarctica</name>
    <dbReference type="NCBI Taxonomy" id="268115"/>
    <lineage>
        <taxon>Bacteria</taxon>
        <taxon>Bacillati</taxon>
        <taxon>Cyanobacteriota</taxon>
        <taxon>Cyanophyceae</taxon>
        <taxon>Oculatellales</taxon>
        <taxon>Oculatellaceae</taxon>
        <taxon>Shackletoniella</taxon>
    </lineage>
</organism>
<dbReference type="Proteomes" id="UP000249081">
    <property type="component" value="Unassembled WGS sequence"/>
</dbReference>
<keyword evidence="2" id="KW-0808">Transferase</keyword>
<feature type="domain" description="Methyltransferase type 11" evidence="1">
    <location>
        <begin position="78"/>
        <end position="177"/>
    </location>
</feature>
<dbReference type="Pfam" id="PF08241">
    <property type="entry name" value="Methyltransf_11"/>
    <property type="match status" value="1"/>
</dbReference>
<reference evidence="2 3" key="2">
    <citation type="submission" date="2018-06" db="EMBL/GenBank/DDBJ databases">
        <title>Metagenomic assembly of (sub)arctic Cyanobacteria and their associated microbiome from non-axenic cultures.</title>
        <authorList>
            <person name="Baurain D."/>
        </authorList>
    </citation>
    <scope>NUCLEOTIDE SEQUENCE [LARGE SCALE GENOMIC DNA]</scope>
    <source>
        <strain evidence="2">ULC041bin1</strain>
    </source>
</reference>
<dbReference type="Gene3D" id="3.40.50.150">
    <property type="entry name" value="Vaccinia Virus protein VP39"/>
    <property type="match status" value="1"/>
</dbReference>
<evidence type="ECO:0000313" key="3">
    <source>
        <dbReference type="Proteomes" id="UP000249081"/>
    </source>
</evidence>
<comment type="caution">
    <text evidence="2">The sequence shown here is derived from an EMBL/GenBank/DDBJ whole genome shotgun (WGS) entry which is preliminary data.</text>
</comment>
<dbReference type="SUPFAM" id="SSF53335">
    <property type="entry name" value="S-adenosyl-L-methionine-dependent methyltransferases"/>
    <property type="match status" value="1"/>
</dbReference>